<dbReference type="InterPro" id="IPR013708">
    <property type="entry name" value="Shikimate_DH-bd_N"/>
</dbReference>
<dbReference type="GO" id="GO:0009423">
    <property type="term" value="P:chorismate biosynthetic process"/>
    <property type="evidence" value="ECO:0007669"/>
    <property type="project" value="TreeGrafter"/>
</dbReference>
<dbReference type="RefSeq" id="WP_282839114.1">
    <property type="nucleotide sequence ID" value="NZ_JASCXW010000008.1"/>
</dbReference>
<dbReference type="InterPro" id="IPR022893">
    <property type="entry name" value="Shikimate_DH_fam"/>
</dbReference>
<comment type="caution">
    <text evidence="4">The sequence shown here is derived from an EMBL/GenBank/DDBJ whole genome shotgun (WGS) entry which is preliminary data.</text>
</comment>
<dbReference type="EMBL" id="JASCXW010000008">
    <property type="protein sequence ID" value="MDI6452678.1"/>
    <property type="molecule type" value="Genomic_DNA"/>
</dbReference>
<dbReference type="CDD" id="cd01065">
    <property type="entry name" value="NAD_bind_Shikimate_DH"/>
    <property type="match status" value="1"/>
</dbReference>
<feature type="domain" description="Shikimate dehydrogenase substrate binding N-terminal" evidence="3">
    <location>
        <begin position="5"/>
        <end position="87"/>
    </location>
</feature>
<dbReference type="Proteomes" id="UP001431532">
    <property type="component" value="Unassembled WGS sequence"/>
</dbReference>
<evidence type="ECO:0000256" key="1">
    <source>
        <dbReference type="ARBA" id="ARBA00004871"/>
    </source>
</evidence>
<keyword evidence="5" id="KW-1185">Reference proteome</keyword>
<dbReference type="GO" id="GO:0019632">
    <property type="term" value="P:shikimate metabolic process"/>
    <property type="evidence" value="ECO:0007669"/>
    <property type="project" value="TreeGrafter"/>
</dbReference>
<dbReference type="Gene3D" id="3.40.50.10860">
    <property type="entry name" value="Leucine Dehydrogenase, chain A, domain 1"/>
    <property type="match status" value="1"/>
</dbReference>
<proteinExistence type="predicted"/>
<evidence type="ECO:0000256" key="2">
    <source>
        <dbReference type="ARBA" id="ARBA00023141"/>
    </source>
</evidence>
<dbReference type="InterPro" id="IPR036291">
    <property type="entry name" value="NAD(P)-bd_dom_sf"/>
</dbReference>
<evidence type="ECO:0000259" key="3">
    <source>
        <dbReference type="Pfam" id="PF08501"/>
    </source>
</evidence>
<dbReference type="GO" id="GO:0050661">
    <property type="term" value="F:NADP binding"/>
    <property type="evidence" value="ECO:0007669"/>
    <property type="project" value="TreeGrafter"/>
</dbReference>
<dbReference type="GO" id="GO:0009073">
    <property type="term" value="P:aromatic amino acid family biosynthetic process"/>
    <property type="evidence" value="ECO:0007669"/>
    <property type="project" value="UniProtKB-KW"/>
</dbReference>
<reference evidence="4" key="1">
    <citation type="submission" date="2023-05" db="EMBL/GenBank/DDBJ databases">
        <title>Mariniplasma microaerophilum sp. nov., a novel anaerobic mollicute isolated from terrestrial mud volcano, Taman Peninsula, Russia.</title>
        <authorList>
            <person name="Khomyakova M.A."/>
            <person name="Merkel A.Y."/>
            <person name="Slobodkin A.I."/>
        </authorList>
    </citation>
    <scope>NUCLEOTIDE SEQUENCE</scope>
    <source>
        <strain evidence="4">M4Ah</strain>
    </source>
</reference>
<protein>
    <submittedName>
        <fullName evidence="4">Shikimate dehydrogenase</fullName>
    </submittedName>
</protein>
<dbReference type="InterPro" id="IPR046346">
    <property type="entry name" value="Aminoacid_DH-like_N_sf"/>
</dbReference>
<gene>
    <name evidence="4" type="ORF">QJ521_03780</name>
</gene>
<dbReference type="PANTHER" id="PTHR21089">
    <property type="entry name" value="SHIKIMATE DEHYDROGENASE"/>
    <property type="match status" value="1"/>
</dbReference>
<dbReference type="Pfam" id="PF08501">
    <property type="entry name" value="Shikimate_dh_N"/>
    <property type="match status" value="1"/>
</dbReference>
<organism evidence="4 5">
    <name type="scientific">Peloplasma aerotolerans</name>
    <dbReference type="NCBI Taxonomy" id="3044389"/>
    <lineage>
        <taxon>Bacteria</taxon>
        <taxon>Bacillati</taxon>
        <taxon>Mycoplasmatota</taxon>
        <taxon>Mollicutes</taxon>
        <taxon>Acholeplasmatales</taxon>
        <taxon>Acholeplasmataceae</taxon>
        <taxon>Peloplasma</taxon>
    </lineage>
</organism>
<keyword evidence="2" id="KW-0057">Aromatic amino acid biosynthesis</keyword>
<evidence type="ECO:0000313" key="5">
    <source>
        <dbReference type="Proteomes" id="UP001431532"/>
    </source>
</evidence>
<dbReference type="Gene3D" id="3.40.50.720">
    <property type="entry name" value="NAD(P)-binding Rossmann-like Domain"/>
    <property type="match status" value="1"/>
</dbReference>
<dbReference type="SUPFAM" id="SSF53223">
    <property type="entry name" value="Aminoacid dehydrogenase-like, N-terminal domain"/>
    <property type="match status" value="1"/>
</dbReference>
<accession>A0AAW6U3X5</accession>
<sequence>MRYGLIGKNIQYSKSPTIHEFMAKKLNIDLRYDLFDIEESDIPHLFKHLRNYVFKGFNVTIPFKQIVMKHVDVLTSKAKRIKAVNTIYIKDGKIVGDNTDYDGFLGLLKMSKINVENQRIFILGTGGAAKAAYVVLTDLGADVTVVTRNTNNIDPMFQKVITYSKLSSDQVDIYVQATPIGTYPKVTESVLNQSLVAGKTVIELIYNPPITQMMKYASKSYGGANMLILQALRSEEIWFNQKISINNQLIEELKEVIYSE</sequence>
<comment type="pathway">
    <text evidence="1">Metabolic intermediate biosynthesis; chorismate biosynthesis; chorismate from D-erythrose 4-phosphate and phosphoenolpyruvate: step 4/7.</text>
</comment>
<keyword evidence="2" id="KW-0028">Amino-acid biosynthesis</keyword>
<evidence type="ECO:0000313" key="4">
    <source>
        <dbReference type="EMBL" id="MDI6452678.1"/>
    </source>
</evidence>
<dbReference type="PANTHER" id="PTHR21089:SF1">
    <property type="entry name" value="BIFUNCTIONAL 3-DEHYDROQUINATE DEHYDRATASE_SHIKIMATE DEHYDROGENASE, CHLOROPLASTIC"/>
    <property type="match status" value="1"/>
</dbReference>
<dbReference type="SUPFAM" id="SSF51735">
    <property type="entry name" value="NAD(P)-binding Rossmann-fold domains"/>
    <property type="match status" value="1"/>
</dbReference>
<dbReference type="AlphaFoldDB" id="A0AAW6U3X5"/>
<dbReference type="GO" id="GO:0004764">
    <property type="term" value="F:shikimate 3-dehydrogenase (NADP+) activity"/>
    <property type="evidence" value="ECO:0007669"/>
    <property type="project" value="InterPro"/>
</dbReference>
<dbReference type="GO" id="GO:0005829">
    <property type="term" value="C:cytosol"/>
    <property type="evidence" value="ECO:0007669"/>
    <property type="project" value="TreeGrafter"/>
</dbReference>
<name>A0AAW6U3X5_9MOLU</name>